<dbReference type="GO" id="GO:0008270">
    <property type="term" value="F:zinc ion binding"/>
    <property type="evidence" value="ECO:0007669"/>
    <property type="project" value="UniProtKB-KW"/>
</dbReference>
<evidence type="ECO:0000313" key="9">
    <source>
        <dbReference type="Proteomes" id="UP000288716"/>
    </source>
</evidence>
<keyword evidence="1" id="KW-0808">Transferase</keyword>
<dbReference type="AlphaFoldDB" id="A0A443S261"/>
<dbReference type="SUPFAM" id="SSF57756">
    <property type="entry name" value="Retrovirus zinc finger-like domains"/>
    <property type="match status" value="1"/>
</dbReference>
<dbReference type="InterPro" id="IPR036875">
    <property type="entry name" value="Znf_CCHC_sf"/>
</dbReference>
<evidence type="ECO:0000256" key="4">
    <source>
        <dbReference type="ARBA" id="ARBA00022759"/>
    </source>
</evidence>
<keyword evidence="5" id="KW-0479">Metal-binding</keyword>
<sequence>MERQLLRQILKSCTDEQFLSSCFQVSAIKEELRKRGLQTDGNKEEAIQRLIAANLVMPEETRVTRTRDDDARNVPLDSWSESEMEMEFRSGDPRVSGVGGIQAVRSDLRRVDRGFDATGRSQRRQVRTQTETEGFQVILHTTPDLSSTIPEYHGKRWESLRKWFESLENAKRQCNWSDSVVKGVAISRLKGEALCWQSYEGSDYEGWNDWKRALREAFEKPLTLREWNEMVNSRRQRSNETVAEYFGEKMSLIKRAPEQFEVSKEAAIDYLISGVMDSNTRRVLRLRDYSSIHELIQMARTLDRDDERQRFEHKIIAAERYERKQPNLRDNANAREVQHRNSNVKHTSANTNRRASIVCYSCSEIGHISSECPKRRQTNCKTTERSITNCIMETKWPSKGITVVDAVAFGKQLEVMVDSGCERTVIKQSAVPENVTIEAAKGQKLRVVENEVSIVGSVTVGTFKANVEAAVVEKSPFELIVGSDWRSNANVAITTFPDASIEIRKCEKEGTMVGVFLFEDEKEEKEALTCRQALTPVVLIAKELKASEDNTFERELEAIISKVTTEATADEIKQLRTLLNEHKQVFATENDDLGLCTNFECAIQLKDNDPVFQKPYMYSLSDRELINKTVEEWKSKGVIRESHSEYGSPVVLVKRESSETTPRRLCIDYRAVNQEIKNENYPMKHMDDVIETVMSTDPV</sequence>
<dbReference type="Pfam" id="PF03732">
    <property type="entry name" value="Retrotrans_gag"/>
    <property type="match status" value="1"/>
</dbReference>
<proteinExistence type="predicted"/>
<feature type="domain" description="SAP" evidence="7">
    <location>
        <begin position="20"/>
        <end position="54"/>
    </location>
</feature>
<dbReference type="Gene3D" id="1.10.720.30">
    <property type="entry name" value="SAP domain"/>
    <property type="match status" value="1"/>
</dbReference>
<evidence type="ECO:0008006" key="10">
    <source>
        <dbReference type="Google" id="ProtNLM"/>
    </source>
</evidence>
<dbReference type="InterPro" id="IPR005162">
    <property type="entry name" value="Retrotrans_gag_dom"/>
</dbReference>
<comment type="caution">
    <text evidence="8">The sequence shown here is derived from an EMBL/GenBank/DDBJ whole genome shotgun (WGS) entry which is preliminary data.</text>
</comment>
<dbReference type="PANTHER" id="PTHR37984:SF5">
    <property type="entry name" value="PROTEIN NYNRIN-LIKE"/>
    <property type="match status" value="1"/>
</dbReference>
<evidence type="ECO:0000259" key="7">
    <source>
        <dbReference type="PROSITE" id="PS50800"/>
    </source>
</evidence>
<feature type="non-terminal residue" evidence="8">
    <location>
        <position position="699"/>
    </location>
</feature>
<organism evidence="8 9">
    <name type="scientific">Leptotrombidium deliense</name>
    <dbReference type="NCBI Taxonomy" id="299467"/>
    <lineage>
        <taxon>Eukaryota</taxon>
        <taxon>Metazoa</taxon>
        <taxon>Ecdysozoa</taxon>
        <taxon>Arthropoda</taxon>
        <taxon>Chelicerata</taxon>
        <taxon>Arachnida</taxon>
        <taxon>Acari</taxon>
        <taxon>Acariformes</taxon>
        <taxon>Trombidiformes</taxon>
        <taxon>Prostigmata</taxon>
        <taxon>Anystina</taxon>
        <taxon>Parasitengona</taxon>
        <taxon>Trombiculoidea</taxon>
        <taxon>Trombiculidae</taxon>
        <taxon>Leptotrombidium</taxon>
    </lineage>
</organism>
<dbReference type="SMART" id="SM00513">
    <property type="entry name" value="SAP"/>
    <property type="match status" value="1"/>
</dbReference>
<reference evidence="8 9" key="1">
    <citation type="journal article" date="2018" name="Gigascience">
        <title>Genomes of trombidid mites reveal novel predicted allergens and laterally-transferred genes associated with secondary metabolism.</title>
        <authorList>
            <person name="Dong X."/>
            <person name="Chaisiri K."/>
            <person name="Xia D."/>
            <person name="Armstrong S.D."/>
            <person name="Fang Y."/>
            <person name="Donnelly M.J."/>
            <person name="Kadowaki T."/>
            <person name="McGarry J.W."/>
            <person name="Darby A.C."/>
            <person name="Makepeace B.L."/>
        </authorList>
    </citation>
    <scope>NUCLEOTIDE SEQUENCE [LARGE SCALE GENOMIC DNA]</scope>
    <source>
        <strain evidence="8">UoL-UT</strain>
    </source>
</reference>
<dbReference type="GO" id="GO:0004519">
    <property type="term" value="F:endonuclease activity"/>
    <property type="evidence" value="ECO:0007669"/>
    <property type="project" value="UniProtKB-KW"/>
</dbReference>
<dbReference type="OrthoDB" id="6509628at2759"/>
<dbReference type="Gene3D" id="4.10.60.10">
    <property type="entry name" value="Zinc finger, CCHC-type"/>
    <property type="match status" value="1"/>
</dbReference>
<dbReference type="Gene3D" id="3.10.10.10">
    <property type="entry name" value="HIV Type 1 Reverse Transcriptase, subunit A, domain 1"/>
    <property type="match status" value="1"/>
</dbReference>
<dbReference type="PANTHER" id="PTHR37984">
    <property type="entry name" value="PROTEIN CBG26694"/>
    <property type="match status" value="1"/>
</dbReference>
<keyword evidence="3" id="KW-0540">Nuclease</keyword>
<dbReference type="InterPro" id="IPR001878">
    <property type="entry name" value="Znf_CCHC"/>
</dbReference>
<dbReference type="PROSITE" id="PS50158">
    <property type="entry name" value="ZF_CCHC"/>
    <property type="match status" value="1"/>
</dbReference>
<dbReference type="VEuPathDB" id="VectorBase:LDEU010423"/>
<accession>A0A443S261</accession>
<dbReference type="GO" id="GO:0071897">
    <property type="term" value="P:DNA biosynthetic process"/>
    <property type="evidence" value="ECO:0007669"/>
    <property type="project" value="UniProtKB-ARBA"/>
</dbReference>
<dbReference type="SUPFAM" id="SSF56672">
    <property type="entry name" value="DNA/RNA polymerases"/>
    <property type="match status" value="1"/>
</dbReference>
<dbReference type="InterPro" id="IPR043502">
    <property type="entry name" value="DNA/RNA_pol_sf"/>
</dbReference>
<evidence type="ECO:0000256" key="2">
    <source>
        <dbReference type="ARBA" id="ARBA00022695"/>
    </source>
</evidence>
<dbReference type="Proteomes" id="UP000288716">
    <property type="component" value="Unassembled WGS sequence"/>
</dbReference>
<evidence type="ECO:0000256" key="3">
    <source>
        <dbReference type="ARBA" id="ARBA00022722"/>
    </source>
</evidence>
<keyword evidence="2" id="KW-0548">Nucleotidyltransferase</keyword>
<evidence type="ECO:0000256" key="5">
    <source>
        <dbReference type="PROSITE-ProRule" id="PRU00047"/>
    </source>
</evidence>
<dbReference type="Gene3D" id="2.40.70.10">
    <property type="entry name" value="Acid Proteases"/>
    <property type="match status" value="1"/>
</dbReference>
<gene>
    <name evidence="8" type="ORF">B4U80_11812</name>
</gene>
<dbReference type="InterPro" id="IPR050951">
    <property type="entry name" value="Retrovirus_Pol_polyprotein"/>
</dbReference>
<dbReference type="InterPro" id="IPR003034">
    <property type="entry name" value="SAP_dom"/>
</dbReference>
<dbReference type="EMBL" id="NCKV01011514">
    <property type="protein sequence ID" value="RWS21617.1"/>
    <property type="molecule type" value="Genomic_DNA"/>
</dbReference>
<dbReference type="PROSITE" id="PS50800">
    <property type="entry name" value="SAP"/>
    <property type="match status" value="1"/>
</dbReference>
<dbReference type="GO" id="GO:0003676">
    <property type="term" value="F:nucleic acid binding"/>
    <property type="evidence" value="ECO:0007669"/>
    <property type="project" value="InterPro"/>
</dbReference>
<keyword evidence="4" id="KW-0378">Hydrolase</keyword>
<keyword evidence="5" id="KW-0862">Zinc</keyword>
<dbReference type="Pfam" id="PF00098">
    <property type="entry name" value="zf-CCHC"/>
    <property type="match status" value="1"/>
</dbReference>
<protein>
    <recommendedName>
        <fullName evidence="10">CCHC-type domain-containing protein</fullName>
    </recommendedName>
</protein>
<dbReference type="InterPro" id="IPR021109">
    <property type="entry name" value="Peptidase_aspartic_dom_sf"/>
</dbReference>
<evidence type="ECO:0000313" key="8">
    <source>
        <dbReference type="EMBL" id="RWS21617.1"/>
    </source>
</evidence>
<dbReference type="SMART" id="SM00343">
    <property type="entry name" value="ZnF_C2HC"/>
    <property type="match status" value="1"/>
</dbReference>
<keyword evidence="5" id="KW-0863">Zinc-finger</keyword>
<feature type="domain" description="CCHC-type" evidence="6">
    <location>
        <begin position="359"/>
        <end position="374"/>
    </location>
</feature>
<name>A0A443S261_9ACAR</name>
<dbReference type="GO" id="GO:0016779">
    <property type="term" value="F:nucleotidyltransferase activity"/>
    <property type="evidence" value="ECO:0007669"/>
    <property type="project" value="UniProtKB-KW"/>
</dbReference>
<keyword evidence="9" id="KW-1185">Reference proteome</keyword>
<dbReference type="InterPro" id="IPR036361">
    <property type="entry name" value="SAP_dom_sf"/>
</dbReference>
<evidence type="ECO:0000256" key="1">
    <source>
        <dbReference type="ARBA" id="ARBA00022679"/>
    </source>
</evidence>
<evidence type="ECO:0000259" key="6">
    <source>
        <dbReference type="PROSITE" id="PS50158"/>
    </source>
</evidence>
<keyword evidence="4" id="KW-0255">Endonuclease</keyword>